<reference evidence="2 3" key="1">
    <citation type="submission" date="2022-11" db="EMBL/GenBank/DDBJ databases">
        <title>Whole genome sequence of Eschrichtius robustus ER-17-0199.</title>
        <authorList>
            <person name="Bruniche-Olsen A."/>
            <person name="Black A.N."/>
            <person name="Fields C.J."/>
            <person name="Walden K."/>
            <person name="Dewoody J.A."/>
        </authorList>
    </citation>
    <scope>NUCLEOTIDE SEQUENCE [LARGE SCALE GENOMIC DNA]</scope>
    <source>
        <strain evidence="2">ER-17-0199</strain>
        <tissue evidence="2">Blubber</tissue>
    </source>
</reference>
<dbReference type="AlphaFoldDB" id="A0AB34H816"/>
<proteinExistence type="predicted"/>
<gene>
    <name evidence="2" type="ORF">J1605_005936</name>
</gene>
<evidence type="ECO:0000313" key="2">
    <source>
        <dbReference type="EMBL" id="KAJ8787055.1"/>
    </source>
</evidence>
<feature type="region of interest" description="Disordered" evidence="1">
    <location>
        <begin position="124"/>
        <end position="157"/>
    </location>
</feature>
<dbReference type="EMBL" id="JAIQCJ010001885">
    <property type="protein sequence ID" value="KAJ8787055.1"/>
    <property type="molecule type" value="Genomic_DNA"/>
</dbReference>
<organism evidence="2 3">
    <name type="scientific">Eschrichtius robustus</name>
    <name type="common">California gray whale</name>
    <name type="synonym">Eschrichtius gibbosus</name>
    <dbReference type="NCBI Taxonomy" id="9764"/>
    <lineage>
        <taxon>Eukaryota</taxon>
        <taxon>Metazoa</taxon>
        <taxon>Chordata</taxon>
        <taxon>Craniata</taxon>
        <taxon>Vertebrata</taxon>
        <taxon>Euteleostomi</taxon>
        <taxon>Mammalia</taxon>
        <taxon>Eutheria</taxon>
        <taxon>Laurasiatheria</taxon>
        <taxon>Artiodactyla</taxon>
        <taxon>Whippomorpha</taxon>
        <taxon>Cetacea</taxon>
        <taxon>Mysticeti</taxon>
        <taxon>Eschrichtiidae</taxon>
        <taxon>Eschrichtius</taxon>
    </lineage>
</organism>
<name>A0AB34H816_ESCRO</name>
<keyword evidence="3" id="KW-1185">Reference proteome</keyword>
<feature type="region of interest" description="Disordered" evidence="1">
    <location>
        <begin position="1"/>
        <end position="62"/>
    </location>
</feature>
<accession>A0AB34H816</accession>
<evidence type="ECO:0000313" key="3">
    <source>
        <dbReference type="Proteomes" id="UP001159641"/>
    </source>
</evidence>
<evidence type="ECO:0000256" key="1">
    <source>
        <dbReference type="SAM" id="MobiDB-lite"/>
    </source>
</evidence>
<sequence length="157" mass="16014">MTGLGCLCGPPAPSPPRGQTGPPRDRQTDTHSLGPADLTPASSTSPRGQHMSKDPLGSPVISQWHLPPTAVITPQSLSSVSPPVFVSEPLSLSLRLSSLSVPNPGEDPGVLSSPCPPVLKPPASCCHGEGRRPRIPGLRGPKQAEGNGTSGGLMTDA</sequence>
<dbReference type="Proteomes" id="UP001159641">
    <property type="component" value="Unassembled WGS sequence"/>
</dbReference>
<comment type="caution">
    <text evidence="2">The sequence shown here is derived from an EMBL/GenBank/DDBJ whole genome shotgun (WGS) entry which is preliminary data.</text>
</comment>
<protein>
    <submittedName>
        <fullName evidence="2">Uncharacterized protein</fullName>
    </submittedName>
</protein>